<evidence type="ECO:0000313" key="8">
    <source>
        <dbReference type="Proteomes" id="UP000005203"/>
    </source>
</evidence>
<evidence type="ECO:0000259" key="6">
    <source>
        <dbReference type="SMART" id="SM00902"/>
    </source>
</evidence>
<dbReference type="InterPro" id="IPR009016">
    <property type="entry name" value="Fe_hydrogenase"/>
</dbReference>
<evidence type="ECO:0000256" key="2">
    <source>
        <dbReference type="ARBA" id="ARBA00022485"/>
    </source>
</evidence>
<dbReference type="SMART" id="SM00902">
    <property type="entry name" value="Fe_hyd_SSU"/>
    <property type="match status" value="1"/>
</dbReference>
<dbReference type="EnsemblMetazoa" id="XM_026440846">
    <property type="protein sequence ID" value="XP_026296631"/>
    <property type="gene ID" value="LOC724370"/>
</dbReference>
<evidence type="ECO:0000256" key="5">
    <source>
        <dbReference type="ARBA" id="ARBA00025700"/>
    </source>
</evidence>
<dbReference type="Gene3D" id="3.40.50.1780">
    <property type="match status" value="1"/>
</dbReference>
<reference evidence="7" key="1">
    <citation type="submission" date="2021-01" db="UniProtKB">
        <authorList>
            <consortium name="EnsemblMetazoa"/>
        </authorList>
    </citation>
    <scope>IDENTIFICATION</scope>
    <source>
        <strain evidence="7">DH4</strain>
    </source>
</reference>
<dbReference type="Pfam" id="PF02906">
    <property type="entry name" value="Fe_hyd_lg_C"/>
    <property type="match status" value="1"/>
</dbReference>
<keyword evidence="2" id="KW-0479">Metal-binding</keyword>
<dbReference type="Gene3D" id="3.40.950.10">
    <property type="entry name" value="Fe-only Hydrogenase (Larger Subunit), Chain L, domain 3"/>
    <property type="match status" value="1"/>
</dbReference>
<dbReference type="Pfam" id="PF02256">
    <property type="entry name" value="Fe_hyd_SSU"/>
    <property type="match status" value="1"/>
</dbReference>
<keyword evidence="8" id="KW-1185">Reference proteome</keyword>
<evidence type="ECO:0000256" key="3">
    <source>
        <dbReference type="ARBA" id="ARBA00023004"/>
    </source>
</evidence>
<accession>A0A8B8GY08</accession>
<organism evidence="7">
    <name type="scientific">Apis mellifera</name>
    <name type="common">Honeybee</name>
    <dbReference type="NCBI Taxonomy" id="7460"/>
    <lineage>
        <taxon>Eukaryota</taxon>
        <taxon>Metazoa</taxon>
        <taxon>Ecdysozoa</taxon>
        <taxon>Arthropoda</taxon>
        <taxon>Hexapoda</taxon>
        <taxon>Insecta</taxon>
        <taxon>Pterygota</taxon>
        <taxon>Neoptera</taxon>
        <taxon>Endopterygota</taxon>
        <taxon>Hymenoptera</taxon>
        <taxon>Apocrita</taxon>
        <taxon>Aculeata</taxon>
        <taxon>Apoidea</taxon>
        <taxon>Anthophila</taxon>
        <taxon>Apidae</taxon>
        <taxon>Apis</taxon>
    </lineage>
</organism>
<evidence type="ECO:0000313" key="7">
    <source>
        <dbReference type="EnsemblMetazoa" id="XP_026296631"/>
    </source>
</evidence>
<dbReference type="GeneID" id="724370"/>
<dbReference type="SUPFAM" id="SSF53920">
    <property type="entry name" value="Fe-only hydrogenase"/>
    <property type="match status" value="1"/>
</dbReference>
<sequence>MVGKSWLNKMASRFSGALQITNLDDFITPSQECIKPIEIQALKSKTGAKIKIEKDGTPIALNETGQFKKLEKVEITLADCLACSGCITSAESILVTQQSQEELMRVFREKTQYQSRDGISSTFIVVSLSVQAVLSIAEHYNLNSEQALNKLAGYFYQLGADIVLDMTVADDFALLESAKEFIQRYRANKNGAKNQLPMLSSSCPGWVCYAEKTHGNFILPYISVTKSPQQIMGSLVKYHLAKIMDLSPKQIYHITVMPCYDKKLEASREDFYDHEIKSRDVDCVITPIEIEQMFNEYNVILSEIKIEKKIQRIFESKMKYLKNDLYGHSGSGSGGYAEFILRYAAKYLFNETDIIIEFKSLRNPDFQEAVFQKDGQILLTFAIANGFRNIQNLVQKLKRGKCLYDYVEIMACPCGCLNGGAQIRPLNNVQSRELALKLESIYRELPQSDPEQNLIVKNLYKNWLGGEYTDKALAYFHTQYHEIKKVNTALAIKW</sequence>
<dbReference type="RefSeq" id="XP_026296631.1">
    <property type="nucleotide sequence ID" value="XM_026440846.1"/>
</dbReference>
<feature type="domain" description="Iron hydrogenase small subunit" evidence="6">
    <location>
        <begin position="428"/>
        <end position="484"/>
    </location>
</feature>
<gene>
    <name evidence="9" type="primary">LOC724370</name>
</gene>
<dbReference type="InterPro" id="IPR003149">
    <property type="entry name" value="Fe_hydrogenase_ssu"/>
</dbReference>
<accession>A0A7M7L2L6</accession>
<evidence type="ECO:0000256" key="1">
    <source>
        <dbReference type="ARBA" id="ARBA00006596"/>
    </source>
</evidence>
<dbReference type="Proteomes" id="UP000005203">
    <property type="component" value="Linkage group LG5"/>
</dbReference>
<dbReference type="PANTHER" id="PTHR11615">
    <property type="entry name" value="NITRATE, FORMATE, IRON DEHYDROGENASE"/>
    <property type="match status" value="1"/>
</dbReference>
<comment type="function">
    <text evidence="5">Component of the cytosolic iron-sulfur (Fe/S) protein assembly machinery. Required for maturation of extramitochondrial Fe/S proteins.</text>
</comment>
<evidence type="ECO:0000313" key="9">
    <source>
        <dbReference type="RefSeq" id="XP_026296631.1"/>
    </source>
</evidence>
<name>A0A7M7L2L6_APIME</name>
<keyword evidence="4" id="KW-0411">Iron-sulfur</keyword>
<dbReference type="AlphaFoldDB" id="A0A7M7L2L6"/>
<dbReference type="KEGG" id="ame:724370"/>
<dbReference type="InterPro" id="IPR050340">
    <property type="entry name" value="Cytosolic_Fe-S_CAF"/>
</dbReference>
<protein>
    <submittedName>
        <fullName evidence="9">Probable cytosolic Fe-S cluster assembly factor AGAP009023 isoform X1</fullName>
    </submittedName>
</protein>
<dbReference type="GO" id="GO:0051539">
    <property type="term" value="F:4 iron, 4 sulfur cluster binding"/>
    <property type="evidence" value="ECO:0007669"/>
    <property type="project" value="UniProtKB-KW"/>
</dbReference>
<proteinExistence type="inferred from homology"/>
<comment type="similarity">
    <text evidence="1">Belongs to the NARF family.</text>
</comment>
<keyword evidence="2" id="KW-0004">4Fe-4S</keyword>
<dbReference type="OrthoDB" id="10253113at2759"/>
<reference evidence="9" key="2">
    <citation type="submission" date="2025-04" db="UniProtKB">
        <authorList>
            <consortium name="RefSeq"/>
        </authorList>
    </citation>
    <scope>IDENTIFICATION</scope>
    <source>
        <strain evidence="9">DH4</strain>
        <tissue evidence="9">Whole body</tissue>
    </source>
</reference>
<evidence type="ECO:0000256" key="4">
    <source>
        <dbReference type="ARBA" id="ARBA00023014"/>
    </source>
</evidence>
<dbReference type="InterPro" id="IPR004108">
    <property type="entry name" value="Fe_hydrogenase_lsu_C"/>
</dbReference>
<keyword evidence="3" id="KW-0408">Iron</keyword>